<keyword evidence="2" id="KW-1185">Reference proteome</keyword>
<gene>
    <name evidence="1" type="ORF">HJ588_07645</name>
</gene>
<name>A0A849AF79_9MICO</name>
<evidence type="ECO:0000313" key="2">
    <source>
        <dbReference type="Proteomes" id="UP000557772"/>
    </source>
</evidence>
<dbReference type="Proteomes" id="UP000557772">
    <property type="component" value="Unassembled WGS sequence"/>
</dbReference>
<sequence>MPSRLVRVRVGDYVAAERWAELDSADRHRALIFATLRRMRGEVPTLSHLSSAALWGMPILGKWPDRVHVTMAAEAAGSSTLIRRHRVESLPEPAMINGIPVTGVARTVVDLARAGNLARAVIAGDWAVREGACSLRQLDAEVDRVPRGGRGRRGAQLLQLLVDPRSESVGESLSRTRMFEGGFPQPNLQVALIDAQGEFGRADFGWDGLIGEFDGERKYRATGDAGDVASEDVVLREKAREDRARRTGVGVARWCWMEALGGEGMFRILRSAGLRPSSRSNWTPFPRE</sequence>
<proteinExistence type="predicted"/>
<accession>A0A849AF79</accession>
<protein>
    <recommendedName>
        <fullName evidence="3">Transcriptional regulator, AbiEi antitoxin, Type IV TA system</fullName>
    </recommendedName>
</protein>
<organism evidence="1 2">
    <name type="scientific">Flexivirga aerilata</name>
    <dbReference type="NCBI Taxonomy" id="1656889"/>
    <lineage>
        <taxon>Bacteria</taxon>
        <taxon>Bacillati</taxon>
        <taxon>Actinomycetota</taxon>
        <taxon>Actinomycetes</taxon>
        <taxon>Micrococcales</taxon>
        <taxon>Dermacoccaceae</taxon>
        <taxon>Flexivirga</taxon>
    </lineage>
</organism>
<evidence type="ECO:0000313" key="1">
    <source>
        <dbReference type="EMBL" id="NNG39145.1"/>
    </source>
</evidence>
<dbReference type="AlphaFoldDB" id="A0A849AF79"/>
<dbReference type="EMBL" id="JABENB010000001">
    <property type="protein sequence ID" value="NNG39145.1"/>
    <property type="molecule type" value="Genomic_DNA"/>
</dbReference>
<reference evidence="1 2" key="1">
    <citation type="submission" date="2020-05" db="EMBL/GenBank/DDBJ databases">
        <title>Flexivirga sp. ID2601S isolated from air conditioner.</title>
        <authorList>
            <person name="Kim D.H."/>
        </authorList>
    </citation>
    <scope>NUCLEOTIDE SEQUENCE [LARGE SCALE GENOMIC DNA]</scope>
    <source>
        <strain evidence="1 2">ID2601S</strain>
    </source>
</reference>
<comment type="caution">
    <text evidence="1">The sequence shown here is derived from an EMBL/GenBank/DDBJ whole genome shotgun (WGS) entry which is preliminary data.</text>
</comment>
<dbReference type="RefSeq" id="WP_171153645.1">
    <property type="nucleotide sequence ID" value="NZ_JABENB010000001.1"/>
</dbReference>
<evidence type="ECO:0008006" key="3">
    <source>
        <dbReference type="Google" id="ProtNLM"/>
    </source>
</evidence>